<gene>
    <name evidence="1" type="primary">CRM1_1</name>
    <name evidence="1" type="ORF">H2198_006557</name>
</gene>
<evidence type="ECO:0000313" key="2">
    <source>
        <dbReference type="Proteomes" id="UP001172386"/>
    </source>
</evidence>
<comment type="caution">
    <text evidence="1">The sequence shown here is derived from an EMBL/GenBank/DDBJ whole genome shotgun (WGS) entry which is preliminary data.</text>
</comment>
<dbReference type="EMBL" id="JAPDRQ010000122">
    <property type="protein sequence ID" value="KAJ9654395.1"/>
    <property type="molecule type" value="Genomic_DNA"/>
</dbReference>
<organism evidence="1 2">
    <name type="scientific">Neophaeococcomyces mojaviensis</name>
    <dbReference type="NCBI Taxonomy" id="3383035"/>
    <lineage>
        <taxon>Eukaryota</taxon>
        <taxon>Fungi</taxon>
        <taxon>Dikarya</taxon>
        <taxon>Ascomycota</taxon>
        <taxon>Pezizomycotina</taxon>
        <taxon>Eurotiomycetes</taxon>
        <taxon>Chaetothyriomycetidae</taxon>
        <taxon>Chaetothyriales</taxon>
        <taxon>Chaetothyriales incertae sedis</taxon>
        <taxon>Neophaeococcomyces</taxon>
    </lineage>
</organism>
<name>A0ACC3A2M8_9EURO</name>
<evidence type="ECO:0000313" key="1">
    <source>
        <dbReference type="EMBL" id="KAJ9654395.1"/>
    </source>
</evidence>
<keyword evidence="2" id="KW-1185">Reference proteome</keyword>
<proteinExistence type="predicted"/>
<reference evidence="1" key="1">
    <citation type="submission" date="2022-10" db="EMBL/GenBank/DDBJ databases">
        <title>Culturing micro-colonial fungi from biological soil crusts in the Mojave desert and describing Neophaeococcomyces mojavensis, and introducing the new genera and species Taxawa tesnikishii.</title>
        <authorList>
            <person name="Kurbessoian T."/>
            <person name="Stajich J.E."/>
        </authorList>
    </citation>
    <scope>NUCLEOTIDE SEQUENCE</scope>
    <source>
        <strain evidence="1">JES_112</strain>
    </source>
</reference>
<accession>A0ACC3A2M8</accession>
<protein>
    <submittedName>
        <fullName evidence="1">Karyopherin transporter</fullName>
    </submittedName>
</protein>
<dbReference type="Proteomes" id="UP001172386">
    <property type="component" value="Unassembled WGS sequence"/>
</dbReference>
<sequence length="60" mass="6758">MSVTVGELDTTVRTFQEGKGDAPKQAQQQLNEFKSNPDAWLVVDKILQEAQYMPTKYLGL</sequence>